<accession>A0ABU1BNY7</accession>
<dbReference type="Proteomes" id="UP001225596">
    <property type="component" value="Unassembled WGS sequence"/>
</dbReference>
<reference evidence="2 3" key="1">
    <citation type="submission" date="2023-08" db="EMBL/GenBank/DDBJ databases">
        <title>Oxalobacteraceae gen .nov., isolated from river sludge outside the plant.</title>
        <authorList>
            <person name="Zhao S.Y."/>
        </authorList>
    </citation>
    <scope>NUCLEOTIDE SEQUENCE [LARGE SCALE GENOMIC DNA]</scope>
    <source>
        <strain evidence="2 3">R-40</strain>
    </source>
</reference>
<dbReference type="EMBL" id="JAUYVH010000003">
    <property type="protein sequence ID" value="MDQ9170161.1"/>
    <property type="molecule type" value="Genomic_DNA"/>
</dbReference>
<dbReference type="RefSeq" id="WP_338436095.1">
    <property type="nucleotide sequence ID" value="NZ_JAUYVH010000003.1"/>
</dbReference>
<feature type="compositionally biased region" description="Basic and acidic residues" evidence="1">
    <location>
        <begin position="1"/>
        <end position="13"/>
    </location>
</feature>
<keyword evidence="3" id="KW-1185">Reference proteome</keyword>
<sequence>MQEQQKPTKEELQWLRSGPQPGGMPVDQELVESTIAKELVVRNPDGSLKLTETGFKYMIGGC</sequence>
<gene>
    <name evidence="2" type="ORF">Q8A64_07000</name>
</gene>
<evidence type="ECO:0000313" key="2">
    <source>
        <dbReference type="EMBL" id="MDQ9170161.1"/>
    </source>
</evidence>
<organism evidence="2 3">
    <name type="scientific">Keguizhuia sedimenti</name>
    <dbReference type="NCBI Taxonomy" id="3064264"/>
    <lineage>
        <taxon>Bacteria</taxon>
        <taxon>Pseudomonadati</taxon>
        <taxon>Pseudomonadota</taxon>
        <taxon>Betaproteobacteria</taxon>
        <taxon>Burkholderiales</taxon>
        <taxon>Oxalobacteraceae</taxon>
        <taxon>Keguizhuia</taxon>
    </lineage>
</organism>
<proteinExistence type="predicted"/>
<protein>
    <submittedName>
        <fullName evidence="2">Uncharacterized protein</fullName>
    </submittedName>
</protein>
<feature type="region of interest" description="Disordered" evidence="1">
    <location>
        <begin position="1"/>
        <end position="26"/>
    </location>
</feature>
<comment type="caution">
    <text evidence="2">The sequence shown here is derived from an EMBL/GenBank/DDBJ whole genome shotgun (WGS) entry which is preliminary data.</text>
</comment>
<evidence type="ECO:0000313" key="3">
    <source>
        <dbReference type="Proteomes" id="UP001225596"/>
    </source>
</evidence>
<evidence type="ECO:0000256" key="1">
    <source>
        <dbReference type="SAM" id="MobiDB-lite"/>
    </source>
</evidence>
<name>A0ABU1BNY7_9BURK</name>